<keyword evidence="4 6" id="KW-1133">Transmembrane helix</keyword>
<dbReference type="InterPro" id="IPR036458">
    <property type="entry name" value="Na:dicarbo_symporter_sf"/>
</dbReference>
<dbReference type="SUPFAM" id="SSF118215">
    <property type="entry name" value="Proton glutamate symport protein"/>
    <property type="match status" value="1"/>
</dbReference>
<feature type="transmembrane region" description="Helical" evidence="6">
    <location>
        <begin position="145"/>
        <end position="170"/>
    </location>
</feature>
<feature type="transmembrane region" description="Helical" evidence="6">
    <location>
        <begin position="191"/>
        <end position="213"/>
    </location>
</feature>
<evidence type="ECO:0000313" key="7">
    <source>
        <dbReference type="EMBL" id="OZY87735.1"/>
    </source>
</evidence>
<evidence type="ECO:0000256" key="3">
    <source>
        <dbReference type="ARBA" id="ARBA00022692"/>
    </source>
</evidence>
<dbReference type="Gene3D" id="1.10.3860.10">
    <property type="entry name" value="Sodium:dicarboxylate symporter"/>
    <property type="match status" value="1"/>
</dbReference>
<protein>
    <submittedName>
        <fullName evidence="7">Dicarboxylate/amino acid:cation symporter</fullName>
    </submittedName>
</protein>
<dbReference type="Proteomes" id="UP000216101">
    <property type="component" value="Unassembled WGS sequence"/>
</dbReference>
<dbReference type="PANTHER" id="PTHR11958">
    <property type="entry name" value="SODIUM/DICARBOXYLATE SYMPORTER-RELATED"/>
    <property type="match status" value="1"/>
</dbReference>
<feature type="transmembrane region" description="Helical" evidence="6">
    <location>
        <begin position="356"/>
        <end position="377"/>
    </location>
</feature>
<dbReference type="EMBL" id="NHNI01000001">
    <property type="protein sequence ID" value="OZY87735.1"/>
    <property type="molecule type" value="Genomic_DNA"/>
</dbReference>
<evidence type="ECO:0000256" key="2">
    <source>
        <dbReference type="ARBA" id="ARBA00022448"/>
    </source>
</evidence>
<evidence type="ECO:0000256" key="4">
    <source>
        <dbReference type="ARBA" id="ARBA00022989"/>
    </source>
</evidence>
<dbReference type="PRINTS" id="PR00173">
    <property type="entry name" value="EDTRNSPORT"/>
</dbReference>
<comment type="caution">
    <text evidence="7">The sequence shown here is derived from an EMBL/GenBank/DDBJ whole genome shotgun (WGS) entry which is preliminary data.</text>
</comment>
<keyword evidence="3 6" id="KW-0812">Transmembrane</keyword>
<dbReference type="PANTHER" id="PTHR11958:SF63">
    <property type="entry name" value="AMINO ACID TRANSPORTER"/>
    <property type="match status" value="1"/>
</dbReference>
<reference evidence="8" key="1">
    <citation type="submission" date="2017-05" db="EMBL/GenBank/DDBJ databases">
        <authorList>
            <person name="Barney B.M."/>
        </authorList>
    </citation>
    <scope>NUCLEOTIDE SEQUENCE [LARGE SCALE GENOMIC DNA]</scope>
    <source>
        <strain evidence="8">PSBB022</strain>
    </source>
</reference>
<dbReference type="GO" id="GO:0005313">
    <property type="term" value="F:L-glutamate transmembrane transporter activity"/>
    <property type="evidence" value="ECO:0007669"/>
    <property type="project" value="TreeGrafter"/>
</dbReference>
<keyword evidence="5 6" id="KW-0472">Membrane</keyword>
<sequence>MPSLNTQILIAALLGLLLGTGLGALGDASLTKEYMLFGAGIVGNLFVDLLKMVMIPLIFTSIVVGVANLQAHHQAQRVWKYTLVFFVSTMALAMVLALVVSNIVKPGAGLHLAMFADAMHNFEAKQLTPADFFAQFLRSLFQNPFAALAQGNVLPVVTFALFLGVALVMGGARYQHILKLLQEFLELIMRIVGWIMKLAPLGIFALLTTLIATQNLELLSTVGGFIVLVFATTLFHAVVVLPLILYLFTKKSPLWFWRGAREALVTAFATSSSSATVPVTLRCVEDNLRVRKNIAGFVVPLGATINMDGTALYEAAAALFVANLVGIELTLAQQLIVFCTAMVASMGAPGVPSAGMVTMVMVLQSVGLPAEAIAILLPIDRLLDTIRTAVNVQGDMIGSVVVDSLVKNNMAEDESVTDSSSENIR</sequence>
<feature type="transmembrane region" description="Helical" evidence="6">
    <location>
        <begin position="81"/>
        <end position="104"/>
    </location>
</feature>
<dbReference type="GO" id="GO:0015175">
    <property type="term" value="F:neutral L-amino acid transmembrane transporter activity"/>
    <property type="evidence" value="ECO:0007669"/>
    <property type="project" value="TreeGrafter"/>
</dbReference>
<dbReference type="GO" id="GO:0015501">
    <property type="term" value="F:glutamate:sodium symporter activity"/>
    <property type="evidence" value="ECO:0007669"/>
    <property type="project" value="TreeGrafter"/>
</dbReference>
<feature type="transmembrane region" description="Helical" evidence="6">
    <location>
        <begin position="225"/>
        <end position="248"/>
    </location>
</feature>
<comment type="subcellular location">
    <subcellularLocation>
        <location evidence="1">Membrane</location>
        <topology evidence="1">Multi-pass membrane protein</topology>
    </subcellularLocation>
</comment>
<keyword evidence="2" id="KW-0813">Transport</keyword>
<evidence type="ECO:0000256" key="1">
    <source>
        <dbReference type="ARBA" id="ARBA00004141"/>
    </source>
</evidence>
<keyword evidence="8" id="KW-1185">Reference proteome</keyword>
<accession>A0A266QD16</accession>
<evidence type="ECO:0000313" key="8">
    <source>
        <dbReference type="Proteomes" id="UP000216101"/>
    </source>
</evidence>
<dbReference type="InterPro" id="IPR001991">
    <property type="entry name" value="Na-dicarboxylate_symporter"/>
</dbReference>
<evidence type="ECO:0000256" key="6">
    <source>
        <dbReference type="SAM" id="Phobius"/>
    </source>
</evidence>
<dbReference type="RefSeq" id="WP_094985080.1">
    <property type="nucleotide sequence ID" value="NZ_NHNI01000001.1"/>
</dbReference>
<dbReference type="Pfam" id="PF00375">
    <property type="entry name" value="SDF"/>
    <property type="match status" value="1"/>
</dbReference>
<feature type="transmembrane region" description="Helical" evidence="6">
    <location>
        <begin position="50"/>
        <end position="69"/>
    </location>
</feature>
<proteinExistence type="predicted"/>
<dbReference type="AlphaFoldDB" id="A0A266QD16"/>
<organism evidence="7 8">
    <name type="scientific">Cellvibrio mixtus</name>
    <dbReference type="NCBI Taxonomy" id="39650"/>
    <lineage>
        <taxon>Bacteria</taxon>
        <taxon>Pseudomonadati</taxon>
        <taxon>Pseudomonadota</taxon>
        <taxon>Gammaproteobacteria</taxon>
        <taxon>Cellvibrionales</taxon>
        <taxon>Cellvibrionaceae</taxon>
        <taxon>Cellvibrio</taxon>
    </lineage>
</organism>
<gene>
    <name evidence="7" type="ORF">CBP51_12485</name>
</gene>
<dbReference type="InterPro" id="IPR050746">
    <property type="entry name" value="DAACS"/>
</dbReference>
<evidence type="ECO:0000256" key="5">
    <source>
        <dbReference type="ARBA" id="ARBA00023136"/>
    </source>
</evidence>
<feature type="transmembrane region" description="Helical" evidence="6">
    <location>
        <begin position="317"/>
        <end position="344"/>
    </location>
</feature>
<name>A0A266QD16_9GAMM</name>
<dbReference type="GO" id="GO:0005886">
    <property type="term" value="C:plasma membrane"/>
    <property type="evidence" value="ECO:0007669"/>
    <property type="project" value="TreeGrafter"/>
</dbReference>